<dbReference type="RefSeq" id="WP_092941646.1">
    <property type="nucleotide sequence ID" value="NZ_FONX01000020.1"/>
</dbReference>
<dbReference type="EMBL" id="FONX01000020">
    <property type="protein sequence ID" value="SFF25420.1"/>
    <property type="molecule type" value="Genomic_DNA"/>
</dbReference>
<proteinExistence type="predicted"/>
<dbReference type="STRING" id="1177982.SAMN04489711_12021"/>
<dbReference type="Proteomes" id="UP000199119">
    <property type="component" value="Unassembled WGS sequence"/>
</dbReference>
<accession>A0A1I2H7V0</accession>
<evidence type="ECO:0008006" key="3">
    <source>
        <dbReference type="Google" id="ProtNLM"/>
    </source>
</evidence>
<evidence type="ECO:0000313" key="1">
    <source>
        <dbReference type="EMBL" id="SFF25420.1"/>
    </source>
</evidence>
<protein>
    <recommendedName>
        <fullName evidence="3">DNA-binding protein</fullName>
    </recommendedName>
</protein>
<evidence type="ECO:0000313" key="2">
    <source>
        <dbReference type="Proteomes" id="UP000199119"/>
    </source>
</evidence>
<gene>
    <name evidence="1" type="ORF">SAMN04489711_12021</name>
</gene>
<organism evidence="1 2">
    <name type="scientific">Paracidovorax wautersii</name>
    <dbReference type="NCBI Taxonomy" id="1177982"/>
    <lineage>
        <taxon>Bacteria</taxon>
        <taxon>Pseudomonadati</taxon>
        <taxon>Pseudomonadota</taxon>
        <taxon>Betaproteobacteria</taxon>
        <taxon>Burkholderiales</taxon>
        <taxon>Comamonadaceae</taxon>
        <taxon>Paracidovorax</taxon>
    </lineage>
</organism>
<keyword evidence="2" id="KW-1185">Reference proteome</keyword>
<dbReference type="OrthoDB" id="8908960at2"/>
<reference evidence="2" key="1">
    <citation type="submission" date="2016-10" db="EMBL/GenBank/DDBJ databases">
        <authorList>
            <person name="Varghese N."/>
            <person name="Submissions S."/>
        </authorList>
    </citation>
    <scope>NUCLEOTIDE SEQUENCE [LARGE SCALE GENOMIC DNA]</scope>
    <source>
        <strain evidence="2">DSM 27981</strain>
    </source>
</reference>
<sequence>MDTKQRFAERLRAAMSAAGYEPRPAVLEREFNTRHWGKPMTLHGVRRWLVGETMPDHRKLMTLAEWLKVPAEELAWGSAEAPEGTPLRVAEPPAPWNVGAPYQDRELFDIYQRLPVAQRRLARDVILAIARAHEADEADRAGLSRR</sequence>
<name>A0A1I2H7V0_9BURK</name>
<dbReference type="AlphaFoldDB" id="A0A1I2H7V0"/>